<accession>A0ABS3C6L6</accession>
<dbReference type="Proteomes" id="UP000664317">
    <property type="component" value="Unassembled WGS sequence"/>
</dbReference>
<comment type="caution">
    <text evidence="1">The sequence shown here is derived from an EMBL/GenBank/DDBJ whole genome shotgun (WGS) entry which is preliminary data.</text>
</comment>
<dbReference type="EMBL" id="JAFKCT010000006">
    <property type="protein sequence ID" value="MBN7812204.1"/>
    <property type="molecule type" value="Genomic_DNA"/>
</dbReference>
<gene>
    <name evidence="1" type="ORF">J0A68_14720</name>
</gene>
<reference evidence="1 2" key="1">
    <citation type="submission" date="2021-03" db="EMBL/GenBank/DDBJ databases">
        <title>novel species isolated from a fishpond in China.</title>
        <authorList>
            <person name="Lu H."/>
            <person name="Cai Z."/>
        </authorList>
    </citation>
    <scope>NUCLEOTIDE SEQUENCE [LARGE SCALE GENOMIC DNA]</scope>
    <source>
        <strain evidence="1 2">H41</strain>
    </source>
</reference>
<keyword evidence="2" id="KW-1185">Reference proteome</keyword>
<sequence>MNGIQDNLTLPEENLTDAEFGRMVYQAGVSTGFDPVEGLYKVTYNERCWDQVYDPVWKGDCVTNSEKHIEYLVELWYRLNPDRSWTCVKGKRESLQGFLVSRTYCPEGRDFVEVGFSETRLLKEPKTFESFNFGDGDSTWGESE</sequence>
<evidence type="ECO:0000313" key="1">
    <source>
        <dbReference type="EMBL" id="MBN7812204.1"/>
    </source>
</evidence>
<name>A0ABS3C6L6_9BACT</name>
<organism evidence="1 2">
    <name type="scientific">Algoriphagus oliviformis</name>
    <dbReference type="NCBI Taxonomy" id="2811231"/>
    <lineage>
        <taxon>Bacteria</taxon>
        <taxon>Pseudomonadati</taxon>
        <taxon>Bacteroidota</taxon>
        <taxon>Cytophagia</taxon>
        <taxon>Cytophagales</taxon>
        <taxon>Cyclobacteriaceae</taxon>
        <taxon>Algoriphagus</taxon>
    </lineage>
</organism>
<protein>
    <submittedName>
        <fullName evidence="1">Uncharacterized protein</fullName>
    </submittedName>
</protein>
<evidence type="ECO:0000313" key="2">
    <source>
        <dbReference type="Proteomes" id="UP000664317"/>
    </source>
</evidence>
<proteinExistence type="predicted"/>
<dbReference type="RefSeq" id="WP_206578981.1">
    <property type="nucleotide sequence ID" value="NZ_JAFKCT010000006.1"/>
</dbReference>